<evidence type="ECO:0000256" key="5">
    <source>
        <dbReference type="ARBA" id="ARBA00012483"/>
    </source>
</evidence>
<dbReference type="GO" id="GO:1990116">
    <property type="term" value="P:ribosome-associated ubiquitin-dependent protein catabolic process"/>
    <property type="evidence" value="ECO:0007669"/>
    <property type="project" value="UniProtKB-UniRule"/>
</dbReference>
<evidence type="ECO:0000256" key="9">
    <source>
        <dbReference type="ARBA" id="ARBA00022723"/>
    </source>
</evidence>
<evidence type="ECO:0000256" key="13">
    <source>
        <dbReference type="ARBA" id="ARBA00022833"/>
    </source>
</evidence>
<dbReference type="InterPro" id="IPR054476">
    <property type="entry name" value="Ltn1_N"/>
</dbReference>
<proteinExistence type="inferred from homology"/>
<dbReference type="GO" id="GO:1990112">
    <property type="term" value="C:RQC complex"/>
    <property type="evidence" value="ECO:0007669"/>
    <property type="project" value="UniProtKB-UniRule"/>
</dbReference>
<dbReference type="InterPro" id="IPR001841">
    <property type="entry name" value="Znf_RING"/>
</dbReference>
<dbReference type="InterPro" id="IPR013083">
    <property type="entry name" value="Znf_RING/FYVE/PHD"/>
</dbReference>
<keyword evidence="20" id="KW-1185">Reference proteome</keyword>
<dbReference type="CDD" id="cd16491">
    <property type="entry name" value="RING-CH-C4HC3_LTN1"/>
    <property type="match status" value="1"/>
</dbReference>
<dbReference type="GO" id="GO:0072344">
    <property type="term" value="P:rescue of stalled ribosome"/>
    <property type="evidence" value="ECO:0007669"/>
    <property type="project" value="UniProtKB-UniRule"/>
</dbReference>
<evidence type="ECO:0000256" key="15">
    <source>
        <dbReference type="PROSITE-ProRule" id="PRU00175"/>
    </source>
</evidence>
<dbReference type="EMBL" id="CALNXJ010000018">
    <property type="protein sequence ID" value="CAH3121253.1"/>
    <property type="molecule type" value="Genomic_DNA"/>
</dbReference>
<name>A0AAU9WPH7_9CNID</name>
<dbReference type="SUPFAM" id="SSF57850">
    <property type="entry name" value="RING/U-box"/>
    <property type="match status" value="1"/>
</dbReference>
<evidence type="ECO:0000256" key="12">
    <source>
        <dbReference type="ARBA" id="ARBA00022786"/>
    </source>
</evidence>
<comment type="caution">
    <text evidence="19">The sequence shown here is derived from an EMBL/GenBank/DDBJ whole genome shotgun (WGS) entry which is preliminary data.</text>
</comment>
<dbReference type="Pfam" id="PF13639">
    <property type="entry name" value="zf-RING_2"/>
    <property type="match status" value="1"/>
</dbReference>
<dbReference type="Pfam" id="PF23009">
    <property type="entry name" value="UBC_like"/>
    <property type="match status" value="1"/>
</dbReference>
<sequence length="1821" mass="204440">MGGKDKQRTKGNAKPSSSGRAAALISKDGTVGFVGFGGLQGSPGASNLGYVPMSTGVSEDVDASVDGEFRMVMRKLMKRDSVTKLKAVQEFTELCKNLTVEAVESALPFWPRLFNKLALDVDHRVREATQQAMEQLVLRVGRNLAPHLRYIIGPWLCTQFDNYAVVASSARKSFHAAFSEEKQTDVIMFCRKDLFEFFQDNILTQTPSTLSDPKFVSEEEREAKYNRVLSSSILGLGHLINVTSQKDSADMVDLYLKVLRQNKFWKYARHKSPHVRGAVFSTVSIACEQLPSMMLSISSQVSPAVLSALEDSDPAVCQQLWNAVLSVLKNITDCWIQVKARKAVLPKLWSVLKSGGSGCATMIFPNLLPFLSKVPSEVIGSGMGFYQEFFTNLQEGLTKERVQNSPSECSAVITAFMECLKFCLLHEYGDGSNMEIREYLIKEQLLSLLKESLEKQNKLTYDSLYTHAADLLSYLSIKAKSDSKTGKDVEEEKLPQNFCHILKWFWEGFSSICLENLESGSGKVVVDEVVNSVSHCLVMLKCPTKKKKKQHRVAFMELSSSEPLDSSEADQCLPYSDSKVTLVNVERLYNGCLLDLVCNICTLCMNEITKNNSVVHLKLLSSLIPDFTSTKLVKSLLDSSNGPPTTLFASENDDYSILCEEFLLHTLFPWIKSSLPGNENVTTCVFKDSRSVDYLINILCGIITALPIVKQVELVSESLQQNNSILFLYKILEKGLHAEVPGVASWLQGDEGKEKLLGLSMSLIPRVGHKSTLSDEEREVVWRLLKLCVVTNGKAALLENELVDQICQHFLRILKQSKQENEAELLMLLDILHLFLTNCENNFDEIVPCTEELLLAIFQLQLGDMPPTDTVTQSLIGTWQKGLRVFRQLPSDVECSCCEALVIKAARLVLDKLVKVETLERVDDLATVAVQLLRDSIKLSPAEDSIDELLPQRVFIALTPTEKQLRFLRSDYSTTKWLLVPLLERKILVSSDVDDLCDVNETVQSTLTNHQKVIVFSSTLIVKTLSNSDELSSRKSDIVTKESLIRLWLETSWVRHWCSCVLGISDVTEEFVAFGNNCDHNMANVLLNLNHSSSRLLQQINENQWGEALISEALTRSRSEGFLWCLALDGVLQDLRRLGVPSDTALLLAEVQSLASLEEKECQTLNTLLSHVDGIYELKVITDQFIALMRQDIDERGFARVFAIIDGALHQWLQQTKGVEEAVLEYQLTITEILDELVEWNKTHDSLVLVNSPLHDASTSVLTINVSLIRILEKALQHCSEKMSGKHWDFILCTLAGWLQTCEENRLILTTSLKCVALCCQISSLFCTVARFFEENASKLPKVNEASHEVDGGSLTTADALGSPTNIFTEWQEFFSGTLFNAVLQLFLFHAGQYQSALSETSLWSNRVSEGLGSAVVYIPTTILKEHKFERQPQGTDNRCSHMPQWTAELLEHCLPLLRCSQHGLQFAAYHLLSKVMKEVTLSVENESETEEGVDEPVRSPPTALMELINSSCAHMTEMVHEAHVPFGEHLDMTGDTEAQIVSLALMLAWKVLLQFFRSLPQEKRVEYAKYIKQNKMVDSLLCVLFRLIPVKSTVVVVETDDSEPGISRLVGQRTIQQLACGLFYSLLQWMPAIVRQWWNSVDKRQSAIVDKFTTSNITPQLCRREMQLVQTSSIRFDNMQVKARPNAREVAAVYTIEEISMELVVKLAPNHPLGVVSVESGKKIGVTAAQWRSWMLQMTTFLTHQNGSIMDGLILWKRNVDKRFEGVEDCMICFSVIHGSNYSLPKLSCKTCKKKFHSACLYKWFSTSNNATCPLCRNLF</sequence>
<protein>
    <recommendedName>
        <fullName evidence="6 16">E3 ubiquitin-protein ligase listerin</fullName>
        <ecNumber evidence="5 16">2.3.2.27</ecNumber>
    </recommendedName>
    <alternativeName>
        <fullName evidence="14 16">RING-type E3 ubiquitin transferase listerin</fullName>
    </alternativeName>
</protein>
<dbReference type="SMART" id="SM00744">
    <property type="entry name" value="RINGv"/>
    <property type="match status" value="1"/>
</dbReference>
<dbReference type="GO" id="GO:0061630">
    <property type="term" value="F:ubiquitin protein ligase activity"/>
    <property type="evidence" value="ECO:0007669"/>
    <property type="project" value="UniProtKB-UniRule"/>
</dbReference>
<keyword evidence="13 16" id="KW-0862">Zinc</keyword>
<dbReference type="InterPro" id="IPR016024">
    <property type="entry name" value="ARM-type_fold"/>
</dbReference>
<evidence type="ECO:0000256" key="11">
    <source>
        <dbReference type="ARBA" id="ARBA00022771"/>
    </source>
</evidence>
<dbReference type="PROSITE" id="PS50089">
    <property type="entry name" value="ZF_RING_2"/>
    <property type="match status" value="1"/>
</dbReference>
<reference evidence="19 20" key="1">
    <citation type="submission" date="2022-05" db="EMBL/GenBank/DDBJ databases">
        <authorList>
            <consortium name="Genoscope - CEA"/>
            <person name="William W."/>
        </authorList>
    </citation>
    <scope>NUCLEOTIDE SEQUENCE [LARGE SCALE GENOMIC DNA]</scope>
</reference>
<dbReference type="Gene3D" id="1.25.10.10">
    <property type="entry name" value="Leucine-rich Repeat Variant"/>
    <property type="match status" value="1"/>
</dbReference>
<dbReference type="InterPro" id="IPR011016">
    <property type="entry name" value="Znf_RING-CH"/>
</dbReference>
<keyword evidence="7" id="KW-0963">Cytoplasm</keyword>
<dbReference type="InterPro" id="IPR039804">
    <property type="entry name" value="RING-CH-C4HC3_LTN1"/>
</dbReference>
<keyword evidence="9 16" id="KW-0479">Metal-binding</keyword>
<dbReference type="Pfam" id="PF22958">
    <property type="entry name" value="Ltn1_1st"/>
    <property type="match status" value="1"/>
</dbReference>
<dbReference type="InterPro" id="IPR054478">
    <property type="entry name" value="LTN1_UBC"/>
</dbReference>
<evidence type="ECO:0000256" key="3">
    <source>
        <dbReference type="ARBA" id="ARBA00004906"/>
    </source>
</evidence>
<evidence type="ECO:0000259" key="18">
    <source>
        <dbReference type="PROSITE" id="PS50089"/>
    </source>
</evidence>
<evidence type="ECO:0000256" key="1">
    <source>
        <dbReference type="ARBA" id="ARBA00000900"/>
    </source>
</evidence>
<feature type="region of interest" description="Disordered" evidence="17">
    <location>
        <begin position="1"/>
        <end position="21"/>
    </location>
</feature>
<dbReference type="InterPro" id="IPR054477">
    <property type="entry name" value="LTN1_E3_ligase_6th"/>
</dbReference>
<evidence type="ECO:0000313" key="19">
    <source>
        <dbReference type="EMBL" id="CAH3121253.1"/>
    </source>
</evidence>
<keyword evidence="11 15" id="KW-0863">Zinc-finger</keyword>
<comment type="function">
    <text evidence="16">E3 ubiquitin-protein ligase. Component of the ribosome quality control complex (RQC), a ribosome-associated complex that mediates ubiquitination and extraction of incompletely synthesized nascent chains for proteasomal degradation.</text>
</comment>
<evidence type="ECO:0000256" key="6">
    <source>
        <dbReference type="ARBA" id="ARBA00017157"/>
    </source>
</evidence>
<dbReference type="FunFam" id="3.30.40.10:FF:000038">
    <property type="entry name" value="E3 ubiquitin-protein ligase listerin"/>
    <property type="match status" value="1"/>
</dbReference>
<keyword evidence="10" id="KW-0677">Repeat</keyword>
<comment type="similarity">
    <text evidence="4 16">Belongs to the LTN1 family.</text>
</comment>
<comment type="catalytic activity">
    <reaction evidence="1 16">
        <text>S-ubiquitinyl-[E2 ubiquitin-conjugating enzyme]-L-cysteine + [acceptor protein]-L-lysine = [E2 ubiquitin-conjugating enzyme]-L-cysteine + N(6)-ubiquitinyl-[acceptor protein]-L-lysine.</text>
        <dbReference type="EC" id="2.3.2.27"/>
    </reaction>
</comment>
<dbReference type="GO" id="GO:0043023">
    <property type="term" value="F:ribosomal large subunit binding"/>
    <property type="evidence" value="ECO:0007669"/>
    <property type="project" value="TreeGrafter"/>
</dbReference>
<evidence type="ECO:0000256" key="4">
    <source>
        <dbReference type="ARBA" id="ARBA00007997"/>
    </source>
</evidence>
<comment type="pathway">
    <text evidence="3 16">Protein modification; protein ubiquitination.</text>
</comment>
<dbReference type="PANTHER" id="PTHR12389:SF0">
    <property type="entry name" value="E3 UBIQUITIN-PROTEIN LIGASE LISTERIN"/>
    <property type="match status" value="1"/>
</dbReference>
<dbReference type="Pfam" id="PF22999">
    <property type="entry name" value="LTN1_E3_ligase_6th"/>
    <property type="match status" value="1"/>
</dbReference>
<feature type="domain" description="RING-type" evidence="18">
    <location>
        <begin position="1771"/>
        <end position="1818"/>
    </location>
</feature>
<dbReference type="GO" id="GO:0008270">
    <property type="term" value="F:zinc ion binding"/>
    <property type="evidence" value="ECO:0007669"/>
    <property type="project" value="UniProtKB-KW"/>
</dbReference>
<dbReference type="SUPFAM" id="SSF48371">
    <property type="entry name" value="ARM repeat"/>
    <property type="match status" value="1"/>
</dbReference>
<keyword evidence="12 16" id="KW-0833">Ubl conjugation pathway</keyword>
<accession>A0AAU9WPH7</accession>
<comment type="subcellular location">
    <subcellularLocation>
        <location evidence="2">Cytoplasm</location>
        <location evidence="2">Cytosol</location>
    </subcellularLocation>
</comment>
<dbReference type="InterPro" id="IPR039795">
    <property type="entry name" value="LTN1/Rkr1"/>
</dbReference>
<evidence type="ECO:0000256" key="14">
    <source>
        <dbReference type="ARBA" id="ARBA00032366"/>
    </source>
</evidence>
<evidence type="ECO:0000256" key="16">
    <source>
        <dbReference type="RuleBase" id="RU367090"/>
    </source>
</evidence>
<keyword evidence="8 16" id="KW-0808">Transferase</keyword>
<organism evidence="19 20">
    <name type="scientific">Pocillopora meandrina</name>
    <dbReference type="NCBI Taxonomy" id="46732"/>
    <lineage>
        <taxon>Eukaryota</taxon>
        <taxon>Metazoa</taxon>
        <taxon>Cnidaria</taxon>
        <taxon>Anthozoa</taxon>
        <taxon>Hexacorallia</taxon>
        <taxon>Scleractinia</taxon>
        <taxon>Astrocoeniina</taxon>
        <taxon>Pocilloporidae</taxon>
        <taxon>Pocillopora</taxon>
    </lineage>
</organism>
<evidence type="ECO:0000256" key="10">
    <source>
        <dbReference type="ARBA" id="ARBA00022737"/>
    </source>
</evidence>
<evidence type="ECO:0000313" key="20">
    <source>
        <dbReference type="Proteomes" id="UP001159428"/>
    </source>
</evidence>
<gene>
    <name evidence="19" type="ORF">PMEA_00009107</name>
</gene>
<evidence type="ECO:0000256" key="8">
    <source>
        <dbReference type="ARBA" id="ARBA00022679"/>
    </source>
</evidence>
<dbReference type="GO" id="GO:0005829">
    <property type="term" value="C:cytosol"/>
    <property type="evidence" value="ECO:0007669"/>
    <property type="project" value="UniProtKB-SubCell"/>
</dbReference>
<dbReference type="EC" id="2.3.2.27" evidence="5 16"/>
<evidence type="ECO:0000256" key="17">
    <source>
        <dbReference type="SAM" id="MobiDB-lite"/>
    </source>
</evidence>
<dbReference type="PANTHER" id="PTHR12389">
    <property type="entry name" value="ZINC FINGER PROTEIN 294"/>
    <property type="match status" value="1"/>
</dbReference>
<dbReference type="InterPro" id="IPR011989">
    <property type="entry name" value="ARM-like"/>
</dbReference>
<dbReference type="Gene3D" id="3.30.40.10">
    <property type="entry name" value="Zinc/RING finger domain, C3HC4 (zinc finger)"/>
    <property type="match status" value="1"/>
</dbReference>
<comment type="subunit">
    <text evidence="16">Component of the ribosome quality control complex (RQC).</text>
</comment>
<evidence type="ECO:0000256" key="2">
    <source>
        <dbReference type="ARBA" id="ARBA00004514"/>
    </source>
</evidence>
<dbReference type="Proteomes" id="UP001159428">
    <property type="component" value="Unassembled WGS sequence"/>
</dbReference>
<evidence type="ECO:0000256" key="7">
    <source>
        <dbReference type="ARBA" id="ARBA00022490"/>
    </source>
</evidence>